<dbReference type="Gene3D" id="1.10.287.470">
    <property type="entry name" value="Helix hairpin bin"/>
    <property type="match status" value="1"/>
</dbReference>
<dbReference type="SUPFAM" id="SSF111369">
    <property type="entry name" value="HlyD-like secretion proteins"/>
    <property type="match status" value="1"/>
</dbReference>
<dbReference type="GO" id="GO:0030313">
    <property type="term" value="C:cell envelope"/>
    <property type="evidence" value="ECO:0007669"/>
    <property type="project" value="UniProtKB-SubCell"/>
</dbReference>
<reference evidence="4 5" key="1">
    <citation type="journal article" date="2009" name="J. Bacteriol.">
        <title>Complete genome sequence of the probiotic Lactobacillus rhamnosus ATCC 53103.</title>
        <authorList>
            <person name="Morita H."/>
            <person name="Toh H."/>
            <person name="Oshima K."/>
            <person name="Murakami M."/>
            <person name="Taylor T.D."/>
            <person name="Igimi S."/>
            <person name="Hattori M."/>
        </authorList>
    </citation>
    <scope>NUCLEOTIDE SEQUENCE [LARGE SCALE GENOMIC DNA]</scope>
    <source>
        <strain evidence="5">ATCC 53103 / LMG 18243 / GG [Tokyo]</strain>
    </source>
</reference>
<evidence type="ECO:0000313" key="4">
    <source>
        <dbReference type="EMBL" id="BAI43338.1"/>
    </source>
</evidence>
<gene>
    <name evidence="4" type="ordered locus">LRHM_2811</name>
</gene>
<dbReference type="PANTHER" id="PTHR32347">
    <property type="entry name" value="EFFLUX SYSTEM COMPONENT YKNX-RELATED"/>
    <property type="match status" value="1"/>
</dbReference>
<dbReference type="KEGG" id="lrh:LGG_02919"/>
<dbReference type="Pfam" id="PF25989">
    <property type="entry name" value="YknX_C"/>
    <property type="match status" value="1"/>
</dbReference>
<accession>A0A809N7G4</accession>
<dbReference type="PANTHER" id="PTHR32347:SF14">
    <property type="entry name" value="EFFLUX SYSTEM COMPONENT YKNX-RELATED"/>
    <property type="match status" value="1"/>
</dbReference>
<dbReference type="Gene3D" id="2.40.30.170">
    <property type="match status" value="1"/>
</dbReference>
<dbReference type="KEGG" id="lrg:LRHM_2811"/>
<dbReference type="InterPro" id="IPR058637">
    <property type="entry name" value="YknX-like_C"/>
</dbReference>
<evidence type="ECO:0000259" key="3">
    <source>
        <dbReference type="Pfam" id="PF25989"/>
    </source>
</evidence>
<dbReference type="EMBL" id="AP011548">
    <property type="protein sequence ID" value="BAI43338.1"/>
    <property type="molecule type" value="Genomic_DNA"/>
</dbReference>
<name>A0A809N7G4_LACRG</name>
<proteinExistence type="predicted"/>
<protein>
    <recommendedName>
        <fullName evidence="3">YknX-like C-terminal permuted SH3-like domain-containing protein</fullName>
    </recommendedName>
</protein>
<dbReference type="RefSeq" id="WP_014570243.1">
    <property type="nucleotide sequence ID" value="NC_013198.1"/>
</dbReference>
<dbReference type="Gene3D" id="2.40.420.20">
    <property type="match status" value="1"/>
</dbReference>
<organism evidence="4 5">
    <name type="scientific">Lacticaseibacillus rhamnosus (strain ATCC 53103 / LMG 18243 / GG)</name>
    <name type="common">Lactobacillus rhamnosus</name>
    <dbReference type="NCBI Taxonomy" id="568703"/>
    <lineage>
        <taxon>Bacteria</taxon>
        <taxon>Bacillati</taxon>
        <taxon>Bacillota</taxon>
        <taxon>Bacilli</taxon>
        <taxon>Lactobacillales</taxon>
        <taxon>Lactobacillaceae</taxon>
        <taxon>Lacticaseibacillus</taxon>
    </lineage>
</organism>
<dbReference type="Proteomes" id="UP000002067">
    <property type="component" value="Chromosome"/>
</dbReference>
<keyword evidence="2" id="KW-0175">Coiled coil</keyword>
<dbReference type="InterPro" id="IPR050465">
    <property type="entry name" value="UPF0194_transport"/>
</dbReference>
<comment type="subcellular location">
    <subcellularLocation>
        <location evidence="1">Cell envelope</location>
    </subcellularLocation>
</comment>
<dbReference type="Gene3D" id="2.40.50.100">
    <property type="match status" value="1"/>
</dbReference>
<dbReference type="AlphaFoldDB" id="A0A809N7G4"/>
<feature type="domain" description="YknX-like C-terminal permuted SH3-like" evidence="3">
    <location>
        <begin position="292"/>
        <end position="354"/>
    </location>
</feature>
<evidence type="ECO:0000313" key="5">
    <source>
        <dbReference type="Proteomes" id="UP000002067"/>
    </source>
</evidence>
<evidence type="ECO:0000256" key="1">
    <source>
        <dbReference type="ARBA" id="ARBA00004196"/>
    </source>
</evidence>
<sequence length="356" mass="38966">MMKNRQNKHKGISQRLVIIGIGVLAVIVVTIIFFVTQQKQTKPTTAPATLTTYQVKRHELRLSGQVQAVRSQKIDIPEGTVQNLTVKNGDTVAEGQQLLTVYHPDVQQKITTATQSLAKQQRSQKQLDDQINQLKTSLNQLAADDPQKSEIQSQLTEAQNSRQDAAASVDQATQELNQLQQDLNTVVKAPFAGRLYIDYQSNGSQSITETSSDMEAVGEVSEFDYNDVKVGQSATVQALSTKTKQTTAIDFISSDPAKSSKPNLAKYEVTAKLDQGFLNGQSVSIILPLGGLEIPKTAVRQGSVYKVVNGRAVRTKITYTKKDNMYEVTEGLDSGDRILQSPTKSIKNGAKVTVDD</sequence>
<evidence type="ECO:0000256" key="2">
    <source>
        <dbReference type="ARBA" id="ARBA00023054"/>
    </source>
</evidence>